<dbReference type="InterPro" id="IPR017938">
    <property type="entry name" value="Riboflavin_synthase-like_b-brl"/>
</dbReference>
<dbReference type="Gene3D" id="3.40.50.80">
    <property type="entry name" value="Nucleotide-binding domain of ferredoxin-NADP reductase (FNR) module"/>
    <property type="match status" value="1"/>
</dbReference>
<name>A0A4S2N0A2_9PEZI</name>
<dbReference type="InterPro" id="IPR001709">
    <property type="entry name" value="Flavoprot_Pyr_Nucl_cyt_Rdtase"/>
</dbReference>
<feature type="binding site" evidence="9">
    <location>
        <begin position="538"/>
        <end position="542"/>
    </location>
    <ligand>
        <name>NADP(+)</name>
        <dbReference type="ChEBI" id="CHEBI:58349"/>
    </ligand>
</feature>
<keyword evidence="13" id="KW-1185">Reference proteome</keyword>
<dbReference type="GO" id="GO:0005829">
    <property type="term" value="C:cytosol"/>
    <property type="evidence" value="ECO:0007669"/>
    <property type="project" value="TreeGrafter"/>
</dbReference>
<comment type="similarity">
    <text evidence="9">In the N-terminal section; belongs to the flavodoxin family.</text>
</comment>
<dbReference type="PRINTS" id="PR00369">
    <property type="entry name" value="FLAVODOXIN"/>
</dbReference>
<feature type="binding site" evidence="9">
    <location>
        <begin position="64"/>
        <end position="67"/>
    </location>
    <ligand>
        <name>FMN</name>
        <dbReference type="ChEBI" id="CHEBI:58210"/>
    </ligand>
</feature>
<dbReference type="SUPFAM" id="SSF63380">
    <property type="entry name" value="Riboflavin synthase domain-like"/>
    <property type="match status" value="1"/>
</dbReference>
<dbReference type="PROSITE" id="PS50902">
    <property type="entry name" value="FLAVODOXIN_LIKE"/>
    <property type="match status" value="1"/>
</dbReference>
<comment type="similarity">
    <text evidence="9">In the C-terminal section; belongs to the flavoprotein pyridine nucleotide cytochrome reductase family.</text>
</comment>
<dbReference type="InParanoid" id="A0A4S2N0A2"/>
<comment type="catalytic activity">
    <reaction evidence="9">
        <text>2 oxidized [2Fe-2S]-[protein] + NADPH = 2 reduced [2Fe-2S]-[protein] + NADP(+) + H(+)</text>
        <dbReference type="Rhea" id="RHEA:67716"/>
        <dbReference type="Rhea" id="RHEA-COMP:17327"/>
        <dbReference type="Rhea" id="RHEA-COMP:17328"/>
        <dbReference type="ChEBI" id="CHEBI:15378"/>
        <dbReference type="ChEBI" id="CHEBI:33737"/>
        <dbReference type="ChEBI" id="CHEBI:33738"/>
        <dbReference type="ChEBI" id="CHEBI:57783"/>
        <dbReference type="ChEBI" id="CHEBI:58349"/>
    </reaction>
</comment>
<dbReference type="Gene3D" id="1.20.990.10">
    <property type="entry name" value="NADPH-cytochrome p450 Reductase, Chain A, domain 3"/>
    <property type="match status" value="1"/>
</dbReference>
<dbReference type="InterPro" id="IPR001094">
    <property type="entry name" value="Flavdoxin-like"/>
</dbReference>
<feature type="domain" description="Flavodoxin-like" evidence="10">
    <location>
        <begin position="9"/>
        <end position="155"/>
    </location>
</feature>
<dbReference type="Gene3D" id="2.40.30.10">
    <property type="entry name" value="Translation factors"/>
    <property type="match status" value="1"/>
</dbReference>
<dbReference type="GO" id="GO:0005739">
    <property type="term" value="C:mitochondrion"/>
    <property type="evidence" value="ECO:0007669"/>
    <property type="project" value="UniProtKB-SubCell"/>
</dbReference>
<dbReference type="PROSITE" id="PS51384">
    <property type="entry name" value="FAD_FR"/>
    <property type="match status" value="1"/>
</dbReference>
<evidence type="ECO:0000256" key="3">
    <source>
        <dbReference type="ARBA" id="ARBA00022490"/>
    </source>
</evidence>
<dbReference type="HAMAP" id="MF_03178">
    <property type="entry name" value="NDOR1"/>
    <property type="match status" value="1"/>
</dbReference>
<accession>A0A4S2N0A2</accession>
<proteinExistence type="inferred from homology"/>
<sequence length="614" mass="69399">MESQTPRRALVLYASQTGTAEDFSADLSDALSRLRFSVSLHSFESFDASFASLPTHHLIFLLVSTTGQGAVPDSALPLWRKLCRKRLPGDWLRHVRFGVFALGDSTYPKFCWAGRMVSRRLLQLGATELVTRVEGDQNSEEGVEGAFVRWLAEVRATMKAKFPLPEGTEELPEDVLLPPKWILELGEETAPDGALNGKGQWGDLMSRLHVRYPGSVLARVSQNSRVTTEDHWQDVRHLSLQLPSPLHWDPGDIISVSPKNFPEDVERFISLQHWENVADRTLTIKPSPHISREDDLTPCPVPFPVQPLTIRTLLMHHLDINCVPTRRFFSLAAHLTKDEMLKERLLEFTDPQWIEELWDYTTRPRRTLLEVLQEFSGVSIPLDRLLELVPRLRMRQFSIANAPPVGNQKFVDLLVAIVKYKTIIKSPRQGVCTRWLATLKPGDEVSVVLTKGSLGTPSHNVAQPAVMIAPGTGIAPVRALLQRRHPQGTDCESSNDDMLFFGCRNHDKDYFFSEEWKALEERGKLRISTAFSRDQKRKVYVQQRIRELGEQVWDVVGTKGGLILVCGSSGRMPQAVREALIEVFSKHGGLERDGAKAFLAQLERSGRYLQETWS</sequence>
<dbReference type="InterPro" id="IPR003097">
    <property type="entry name" value="CysJ-like_FAD-binding"/>
</dbReference>
<gene>
    <name evidence="9" type="primary">TAH18</name>
    <name evidence="12" type="ORF">EX30DRAFT_358364</name>
</gene>
<dbReference type="InterPro" id="IPR017927">
    <property type="entry name" value="FAD-bd_FR_type"/>
</dbReference>
<evidence type="ECO:0000256" key="6">
    <source>
        <dbReference type="ARBA" id="ARBA00022827"/>
    </source>
</evidence>
<dbReference type="InterPro" id="IPR028879">
    <property type="entry name" value="NDOR1"/>
</dbReference>
<feature type="binding site" evidence="9">
    <location>
        <position position="365"/>
    </location>
    <ligand>
        <name>FAD</name>
        <dbReference type="ChEBI" id="CHEBI:57692"/>
    </ligand>
</feature>
<comment type="caution">
    <text evidence="9">Lacks conserved residue(s) required for the propagation of feature annotation.</text>
</comment>
<feature type="binding site" evidence="9">
    <location>
        <position position="613"/>
    </location>
    <ligand>
        <name>FAD</name>
        <dbReference type="ChEBI" id="CHEBI:57692"/>
    </ligand>
</feature>
<dbReference type="InterPro" id="IPR029039">
    <property type="entry name" value="Flavoprotein-like_sf"/>
</dbReference>
<dbReference type="GO" id="GO:0050661">
    <property type="term" value="F:NADP binding"/>
    <property type="evidence" value="ECO:0007669"/>
    <property type="project" value="UniProtKB-UniRule"/>
</dbReference>
<dbReference type="PRINTS" id="PR00371">
    <property type="entry name" value="FPNCR"/>
</dbReference>
<dbReference type="Pfam" id="PF00175">
    <property type="entry name" value="NAD_binding_1"/>
    <property type="match status" value="1"/>
</dbReference>
<dbReference type="SUPFAM" id="SSF52343">
    <property type="entry name" value="Ferredoxin reductase-like, C-terminal NADP-linked domain"/>
    <property type="match status" value="1"/>
</dbReference>
<dbReference type="GO" id="GO:0016651">
    <property type="term" value="F:oxidoreductase activity, acting on NAD(P)H"/>
    <property type="evidence" value="ECO:0007669"/>
    <property type="project" value="UniProtKB-UniRule"/>
</dbReference>
<comment type="subunit">
    <text evidence="9">Interacts with DRE2; as part of the cytosolic iron-sulfur (Fe-S) protein assembly (CIA) machinery.</text>
</comment>
<dbReference type="GO" id="GO:0010181">
    <property type="term" value="F:FMN binding"/>
    <property type="evidence" value="ECO:0007669"/>
    <property type="project" value="UniProtKB-UniRule"/>
</dbReference>
<feature type="binding site" evidence="9">
    <location>
        <begin position="15"/>
        <end position="20"/>
    </location>
    <ligand>
        <name>FMN</name>
        <dbReference type="ChEBI" id="CHEBI:58210"/>
    </ligand>
</feature>
<evidence type="ECO:0000256" key="7">
    <source>
        <dbReference type="ARBA" id="ARBA00022857"/>
    </source>
</evidence>
<keyword evidence="5 9" id="KW-0288">FMN</keyword>
<evidence type="ECO:0000256" key="5">
    <source>
        <dbReference type="ARBA" id="ARBA00022643"/>
    </source>
</evidence>
<dbReference type="FunCoup" id="A0A4S2N0A2">
    <property type="interactions" value="745"/>
</dbReference>
<dbReference type="PANTHER" id="PTHR19384:SF10">
    <property type="entry name" value="NADPH-DEPENDENT DIFLAVIN OXIDOREDUCTASE 1"/>
    <property type="match status" value="1"/>
</dbReference>
<evidence type="ECO:0000256" key="2">
    <source>
        <dbReference type="ARBA" id="ARBA00001974"/>
    </source>
</evidence>
<evidence type="ECO:0000313" key="12">
    <source>
        <dbReference type="EMBL" id="TGZ82373.1"/>
    </source>
</evidence>
<dbReference type="EMBL" id="ML220115">
    <property type="protein sequence ID" value="TGZ82373.1"/>
    <property type="molecule type" value="Genomic_DNA"/>
</dbReference>
<dbReference type="PANTHER" id="PTHR19384">
    <property type="entry name" value="NITRIC OXIDE SYNTHASE-RELATED"/>
    <property type="match status" value="1"/>
</dbReference>
<dbReference type="Pfam" id="PF00667">
    <property type="entry name" value="FAD_binding_1"/>
    <property type="match status" value="1"/>
</dbReference>
<dbReference type="SUPFAM" id="SSF52218">
    <property type="entry name" value="Flavoproteins"/>
    <property type="match status" value="1"/>
</dbReference>
<feature type="binding site" evidence="9">
    <location>
        <position position="472"/>
    </location>
    <ligand>
        <name>NADP(+)</name>
        <dbReference type="ChEBI" id="CHEBI:58349"/>
    </ligand>
</feature>
<dbReference type="InterPro" id="IPR023173">
    <property type="entry name" value="NADPH_Cyt_P450_Rdtase_alpha"/>
</dbReference>
<feature type="domain" description="FAD-binding FR-type" evidence="11">
    <location>
        <begin position="213"/>
        <end position="460"/>
    </location>
</feature>
<protein>
    <recommendedName>
        <fullName evidence="9">NADPH-dependent diflavin oxidoreductase 1</fullName>
        <ecNumber evidence="9">1.18.1.-</ecNumber>
    </recommendedName>
    <alternativeName>
        <fullName evidence="9">NADPH-dependent FMN and FAD-containing oxidoreductase</fullName>
    </alternativeName>
</protein>
<feature type="binding site" evidence="9">
    <location>
        <begin position="532"/>
        <end position="533"/>
    </location>
    <ligand>
        <name>NADP(+)</name>
        <dbReference type="ChEBI" id="CHEBI:58349"/>
    </ligand>
</feature>
<feature type="binding site" evidence="9">
    <location>
        <begin position="102"/>
        <end position="111"/>
    </location>
    <ligand>
        <name>FMN</name>
        <dbReference type="ChEBI" id="CHEBI:58210"/>
    </ligand>
</feature>
<keyword evidence="3 9" id="KW-0963">Cytoplasm</keyword>
<evidence type="ECO:0000259" key="10">
    <source>
        <dbReference type="PROSITE" id="PS50902"/>
    </source>
</evidence>
<dbReference type="InterPro" id="IPR008254">
    <property type="entry name" value="Flavodoxin/NO_synth"/>
</dbReference>
<comment type="cofactor">
    <cofactor evidence="1 9">
        <name>FMN</name>
        <dbReference type="ChEBI" id="CHEBI:58210"/>
    </cofactor>
</comment>
<evidence type="ECO:0000256" key="1">
    <source>
        <dbReference type="ARBA" id="ARBA00001917"/>
    </source>
</evidence>
<evidence type="ECO:0000313" key="13">
    <source>
        <dbReference type="Proteomes" id="UP000298138"/>
    </source>
</evidence>
<dbReference type="AlphaFoldDB" id="A0A4S2N0A2"/>
<evidence type="ECO:0000259" key="11">
    <source>
        <dbReference type="PROSITE" id="PS51384"/>
    </source>
</evidence>
<comment type="similarity">
    <text evidence="9">Belongs to the NADPH-dependent diflavin oxidoreductase NDOR1 family.</text>
</comment>
<dbReference type="STRING" id="341454.A0A4S2N0A2"/>
<comment type="function">
    <text evidence="9">NADPH-dependent reductase which is a central component of the cytosolic iron-sulfur (Fe-S) protein assembly (CIA) machinery. Transfers electrons from NADPH via its FAD and FMN prosthetic groups to the [2Fe-2S] cluster of DRE2, another key component of the CIA machinery. In turn, this reduced cluster provides electrons for assembly of cytosolic iron-sulfur cluster proteins. Positively controls H(2)O(2)-induced cell death.</text>
</comment>
<organism evidence="12 13">
    <name type="scientific">Ascodesmis nigricans</name>
    <dbReference type="NCBI Taxonomy" id="341454"/>
    <lineage>
        <taxon>Eukaryota</taxon>
        <taxon>Fungi</taxon>
        <taxon>Dikarya</taxon>
        <taxon>Ascomycota</taxon>
        <taxon>Pezizomycotina</taxon>
        <taxon>Pezizomycetes</taxon>
        <taxon>Pezizales</taxon>
        <taxon>Ascodesmidaceae</taxon>
        <taxon>Ascodesmis</taxon>
    </lineage>
</organism>
<evidence type="ECO:0000256" key="8">
    <source>
        <dbReference type="ARBA" id="ARBA00023002"/>
    </source>
</evidence>
<dbReference type="GO" id="GO:0160246">
    <property type="term" value="F:NADPH-iron-sulfur [2Fe-2S] protein oxidoreductase activity"/>
    <property type="evidence" value="ECO:0007669"/>
    <property type="project" value="InterPro"/>
</dbReference>
<feature type="binding site" evidence="9">
    <location>
        <begin position="395"/>
        <end position="398"/>
    </location>
    <ligand>
        <name>FAD</name>
        <dbReference type="ChEBI" id="CHEBI:57692"/>
    </ligand>
</feature>
<keyword evidence="4 9" id="KW-0285">Flavoprotein</keyword>
<dbReference type="InterPro" id="IPR039261">
    <property type="entry name" value="FNR_nucleotide-bd"/>
</dbReference>
<dbReference type="Proteomes" id="UP000298138">
    <property type="component" value="Unassembled WGS sequence"/>
</dbReference>
<evidence type="ECO:0000256" key="4">
    <source>
        <dbReference type="ARBA" id="ARBA00022630"/>
    </source>
</evidence>
<dbReference type="Gene3D" id="3.40.50.360">
    <property type="match status" value="1"/>
</dbReference>
<comment type="subcellular location">
    <subcellularLocation>
        <location evidence="9">Cytoplasm</location>
    </subcellularLocation>
    <subcellularLocation>
        <location evidence="9">Mitochondrion</location>
    </subcellularLocation>
    <text evidence="9">Relocalizes to mitochondria after H(2)O(2) exposure.</text>
</comment>
<keyword evidence="8 9" id="KW-0560">Oxidoreductase</keyword>
<dbReference type="OrthoDB" id="1856718at2759"/>
<comment type="cofactor">
    <cofactor evidence="2 9">
        <name>FAD</name>
        <dbReference type="ChEBI" id="CHEBI:57692"/>
    </cofactor>
</comment>
<evidence type="ECO:0000256" key="9">
    <source>
        <dbReference type="HAMAP-Rule" id="MF_03178"/>
    </source>
</evidence>
<dbReference type="GO" id="GO:0050660">
    <property type="term" value="F:flavin adenine dinucleotide binding"/>
    <property type="evidence" value="ECO:0007669"/>
    <property type="project" value="UniProtKB-UniRule"/>
</dbReference>
<dbReference type="InterPro" id="IPR001433">
    <property type="entry name" value="OxRdtase_FAD/NAD-bd"/>
</dbReference>
<dbReference type="FunFam" id="3.40.50.80:FF:000032">
    <property type="entry name" value="NADPH-dependent diflavin oxidoreductase 1"/>
    <property type="match status" value="1"/>
</dbReference>
<keyword evidence="6 9" id="KW-0274">FAD</keyword>
<dbReference type="GO" id="GO:0016226">
    <property type="term" value="P:iron-sulfur cluster assembly"/>
    <property type="evidence" value="ECO:0007669"/>
    <property type="project" value="UniProtKB-UniRule"/>
</dbReference>
<keyword evidence="9" id="KW-0496">Mitochondrion</keyword>
<feature type="binding site" evidence="9">
    <location>
        <begin position="430"/>
        <end position="433"/>
    </location>
    <ligand>
        <name>FAD</name>
        <dbReference type="ChEBI" id="CHEBI:57692"/>
    </ligand>
</feature>
<dbReference type="Pfam" id="PF00258">
    <property type="entry name" value="Flavodoxin_1"/>
    <property type="match status" value="1"/>
</dbReference>
<dbReference type="EC" id="1.18.1.-" evidence="9"/>
<reference evidence="12 13" key="1">
    <citation type="submission" date="2019-04" db="EMBL/GenBank/DDBJ databases">
        <title>Comparative genomics and transcriptomics to analyze fruiting body development in filamentous ascomycetes.</title>
        <authorList>
            <consortium name="DOE Joint Genome Institute"/>
            <person name="Lutkenhaus R."/>
            <person name="Traeger S."/>
            <person name="Breuer J."/>
            <person name="Kuo A."/>
            <person name="Lipzen A."/>
            <person name="Pangilinan J."/>
            <person name="Dilworth D."/>
            <person name="Sandor L."/>
            <person name="Poggeler S."/>
            <person name="Barry K."/>
            <person name="Grigoriev I.V."/>
            <person name="Nowrousian M."/>
        </authorList>
    </citation>
    <scope>NUCLEOTIDE SEQUENCE [LARGE SCALE GENOMIC DNA]</scope>
    <source>
        <strain evidence="12 13">CBS 389.68</strain>
    </source>
</reference>
<keyword evidence="7 9" id="KW-0521">NADP</keyword>